<accession>A0A6J6E939</accession>
<sequence length="236" mass="26509">MRLLGLYARAIHALRGLLERRGLLQRLDGKAARSTRALWVRSLLSVMDFEDFTQLDVPWWTFAASTEVSSFLAQRPNARVFEWGSGSSTVWLAQRSESVTSIESDAGWAQRVSAAVPEHVAIVTPPVPKATRSTRARSKRWGYRSLDFTSYVSAIDSVPGDFDLIVIDGRAREACFKRALARLANSGLIVFDNTNRQRYRRVLRRHREHIAVTMSTGLTPILPWPSTTALVTRRAG</sequence>
<dbReference type="Gene3D" id="3.40.50.150">
    <property type="entry name" value="Vaccinia Virus protein VP39"/>
    <property type="match status" value="1"/>
</dbReference>
<name>A0A6J6E939_9ZZZZ</name>
<proteinExistence type="predicted"/>
<dbReference type="AlphaFoldDB" id="A0A6J6E939"/>
<dbReference type="InterPro" id="IPR029063">
    <property type="entry name" value="SAM-dependent_MTases_sf"/>
</dbReference>
<evidence type="ECO:0000313" key="1">
    <source>
        <dbReference type="EMBL" id="CAB4571825.1"/>
    </source>
</evidence>
<gene>
    <name evidence="1" type="ORF">UFOPK1684_00773</name>
</gene>
<reference evidence="1" key="1">
    <citation type="submission" date="2020-05" db="EMBL/GenBank/DDBJ databases">
        <authorList>
            <person name="Chiriac C."/>
            <person name="Salcher M."/>
            <person name="Ghai R."/>
            <person name="Kavagutti S V."/>
        </authorList>
    </citation>
    <scope>NUCLEOTIDE SEQUENCE</scope>
</reference>
<protein>
    <submittedName>
        <fullName evidence="1">Unannotated protein</fullName>
    </submittedName>
</protein>
<organism evidence="1">
    <name type="scientific">freshwater metagenome</name>
    <dbReference type="NCBI Taxonomy" id="449393"/>
    <lineage>
        <taxon>unclassified sequences</taxon>
        <taxon>metagenomes</taxon>
        <taxon>ecological metagenomes</taxon>
    </lineage>
</organism>
<dbReference type="EMBL" id="CAEZTM010000030">
    <property type="protein sequence ID" value="CAB4571825.1"/>
    <property type="molecule type" value="Genomic_DNA"/>
</dbReference>
<dbReference type="SUPFAM" id="SSF53335">
    <property type="entry name" value="S-adenosyl-L-methionine-dependent methyltransferases"/>
    <property type="match status" value="1"/>
</dbReference>